<sequence length="77" mass="8388">RGGGGRGELHHSLLHSDGRGGVSHPDRDAGHLLSGGSVRQRRRHQETQAGHLRPRQLHRPGVQHQSLLPGRHAGRAQ</sequence>
<name>A0ABD0QB08_CIRMR</name>
<evidence type="ECO:0000313" key="3">
    <source>
        <dbReference type="Proteomes" id="UP001529510"/>
    </source>
</evidence>
<gene>
    <name evidence="2" type="ORF">M9458_022650</name>
</gene>
<proteinExistence type="predicted"/>
<feature type="non-terminal residue" evidence="2">
    <location>
        <position position="1"/>
    </location>
</feature>
<protein>
    <submittedName>
        <fullName evidence="2">Uncharacterized protein</fullName>
    </submittedName>
</protein>
<dbReference type="Proteomes" id="UP001529510">
    <property type="component" value="Unassembled WGS sequence"/>
</dbReference>
<feature type="region of interest" description="Disordered" evidence="1">
    <location>
        <begin position="1"/>
        <end position="77"/>
    </location>
</feature>
<dbReference type="AlphaFoldDB" id="A0ABD0QB08"/>
<reference evidence="2 3" key="1">
    <citation type="submission" date="2024-05" db="EMBL/GenBank/DDBJ databases">
        <title>Genome sequencing and assembly of Indian major carp, Cirrhinus mrigala (Hamilton, 1822).</title>
        <authorList>
            <person name="Mohindra V."/>
            <person name="Chowdhury L.M."/>
            <person name="Lal K."/>
            <person name="Jena J.K."/>
        </authorList>
    </citation>
    <scope>NUCLEOTIDE SEQUENCE [LARGE SCALE GENOMIC DNA]</scope>
    <source>
        <strain evidence="2">CM1030</strain>
        <tissue evidence="2">Blood</tissue>
    </source>
</reference>
<evidence type="ECO:0000313" key="2">
    <source>
        <dbReference type="EMBL" id="KAL0183275.1"/>
    </source>
</evidence>
<feature type="compositionally biased region" description="Basic and acidic residues" evidence="1">
    <location>
        <begin position="7"/>
        <end position="30"/>
    </location>
</feature>
<feature type="non-terminal residue" evidence="2">
    <location>
        <position position="77"/>
    </location>
</feature>
<keyword evidence="3" id="KW-1185">Reference proteome</keyword>
<evidence type="ECO:0000256" key="1">
    <source>
        <dbReference type="SAM" id="MobiDB-lite"/>
    </source>
</evidence>
<accession>A0ABD0QB08</accession>
<organism evidence="2 3">
    <name type="scientific">Cirrhinus mrigala</name>
    <name type="common">Mrigala</name>
    <dbReference type="NCBI Taxonomy" id="683832"/>
    <lineage>
        <taxon>Eukaryota</taxon>
        <taxon>Metazoa</taxon>
        <taxon>Chordata</taxon>
        <taxon>Craniata</taxon>
        <taxon>Vertebrata</taxon>
        <taxon>Euteleostomi</taxon>
        <taxon>Actinopterygii</taxon>
        <taxon>Neopterygii</taxon>
        <taxon>Teleostei</taxon>
        <taxon>Ostariophysi</taxon>
        <taxon>Cypriniformes</taxon>
        <taxon>Cyprinidae</taxon>
        <taxon>Labeoninae</taxon>
        <taxon>Labeonini</taxon>
        <taxon>Cirrhinus</taxon>
    </lineage>
</organism>
<dbReference type="EMBL" id="JAMKFB020000010">
    <property type="protein sequence ID" value="KAL0183275.1"/>
    <property type="molecule type" value="Genomic_DNA"/>
</dbReference>
<comment type="caution">
    <text evidence="2">The sequence shown here is derived from an EMBL/GenBank/DDBJ whole genome shotgun (WGS) entry which is preliminary data.</text>
</comment>